<gene>
    <name evidence="1" type="ORF">KK060_06060</name>
</gene>
<keyword evidence="2" id="KW-1185">Reference proteome</keyword>
<dbReference type="RefSeq" id="WP_254152803.1">
    <property type="nucleotide sequence ID" value="NZ_JAHESD010000009.1"/>
</dbReference>
<protein>
    <submittedName>
        <fullName evidence="1">Uncharacterized protein</fullName>
    </submittedName>
</protein>
<comment type="caution">
    <text evidence="1">The sequence shown here is derived from an EMBL/GenBank/DDBJ whole genome shotgun (WGS) entry which is preliminary data.</text>
</comment>
<proteinExistence type="predicted"/>
<accession>A0ABS5VN15</accession>
<sequence>MNESTSIHLPDHFFDRLQIETNKALLLSQTLRDSLKQILDLLTSYYFSKRGKVHGLKLSSEETRFDDNTTGYFIIHYNINYNNGCQDINFDESDKMTIRFRIDEHAKLLMLQGEEVREREPDEL</sequence>
<name>A0ABS5VN15_9BACT</name>
<evidence type="ECO:0000313" key="1">
    <source>
        <dbReference type="EMBL" id="MBT1702834.1"/>
    </source>
</evidence>
<reference evidence="1 2" key="1">
    <citation type="submission" date="2021-05" db="EMBL/GenBank/DDBJ databases">
        <title>A Polyphasic approach of four new species of the genus Ohtaekwangia: Ohtaekwangia histidinii sp. nov., Ohtaekwangia cretensis sp. nov., Ohtaekwangia indiensis sp. nov., Ohtaekwangia reichenbachii sp. nov. from diverse environment.</title>
        <authorList>
            <person name="Octaviana S."/>
        </authorList>
    </citation>
    <scope>NUCLEOTIDE SEQUENCE [LARGE SCALE GENOMIC DNA]</scope>
    <source>
        <strain evidence="1 2">PWU20</strain>
    </source>
</reference>
<dbReference type="Proteomes" id="UP000772618">
    <property type="component" value="Unassembled WGS sequence"/>
</dbReference>
<dbReference type="EMBL" id="JAHESD010000009">
    <property type="protein sequence ID" value="MBT1702834.1"/>
    <property type="molecule type" value="Genomic_DNA"/>
</dbReference>
<evidence type="ECO:0000313" key="2">
    <source>
        <dbReference type="Proteomes" id="UP000772618"/>
    </source>
</evidence>
<organism evidence="1 2">
    <name type="scientific">Chryseosolibacter indicus</name>
    <dbReference type="NCBI Taxonomy" id="2782351"/>
    <lineage>
        <taxon>Bacteria</taxon>
        <taxon>Pseudomonadati</taxon>
        <taxon>Bacteroidota</taxon>
        <taxon>Cytophagia</taxon>
        <taxon>Cytophagales</taxon>
        <taxon>Chryseotaleaceae</taxon>
        <taxon>Chryseosolibacter</taxon>
    </lineage>
</organism>